<dbReference type="PaxDb" id="4081-Solyc06g036030.1.1"/>
<protein>
    <submittedName>
        <fullName evidence="1">Uncharacterized protein</fullName>
    </submittedName>
</protein>
<reference evidence="1" key="1">
    <citation type="journal article" date="2012" name="Nature">
        <title>The tomato genome sequence provides insights into fleshy fruit evolution.</title>
        <authorList>
            <consortium name="Tomato Genome Consortium"/>
        </authorList>
    </citation>
    <scope>NUCLEOTIDE SEQUENCE [LARGE SCALE GENOMIC DNA]</scope>
    <source>
        <strain evidence="1">cv. Heinz 1706</strain>
    </source>
</reference>
<keyword evidence="2" id="KW-1185">Reference proteome</keyword>
<dbReference type="Proteomes" id="UP000004994">
    <property type="component" value="Chromosome 6"/>
</dbReference>
<dbReference type="PANTHER" id="PTHR33740">
    <property type="entry name" value="GPI-ANCHORED ADHESIN-LIKE PROTEIN"/>
    <property type="match status" value="1"/>
</dbReference>
<name>A0A3Q7HLU0_SOLLC</name>
<reference evidence="1" key="2">
    <citation type="submission" date="2019-01" db="UniProtKB">
        <authorList>
            <consortium name="EnsemblPlants"/>
        </authorList>
    </citation>
    <scope>IDENTIFICATION</scope>
    <source>
        <strain evidence="1">cv. Heinz 1706</strain>
    </source>
</reference>
<accession>A0A3Q7HLU0</accession>
<evidence type="ECO:0000313" key="2">
    <source>
        <dbReference type="Proteomes" id="UP000004994"/>
    </source>
</evidence>
<dbReference type="Gramene" id="Solyc06g036030.2.1">
    <property type="protein sequence ID" value="Solyc06g036030.2.1"/>
    <property type="gene ID" value="Solyc06g036030.2"/>
</dbReference>
<dbReference type="PANTHER" id="PTHR33740:SF3">
    <property type="entry name" value="GPI-ANCHORED ADHESIN-LIKE PROTEIN"/>
    <property type="match status" value="1"/>
</dbReference>
<dbReference type="STRING" id="4081.A0A3Q7HLU0"/>
<proteinExistence type="predicted"/>
<dbReference type="EnsemblPlants" id="Solyc06g036030.2.1">
    <property type="protein sequence ID" value="Solyc06g036030.2.1"/>
    <property type="gene ID" value="Solyc06g036030.2"/>
</dbReference>
<evidence type="ECO:0000313" key="1">
    <source>
        <dbReference type="EnsemblPlants" id="Solyc06g036030.2.1"/>
    </source>
</evidence>
<dbReference type="InParanoid" id="A0A3Q7HLU0"/>
<organism evidence="1">
    <name type="scientific">Solanum lycopersicum</name>
    <name type="common">Tomato</name>
    <name type="synonym">Lycopersicon esculentum</name>
    <dbReference type="NCBI Taxonomy" id="4081"/>
    <lineage>
        <taxon>Eukaryota</taxon>
        <taxon>Viridiplantae</taxon>
        <taxon>Streptophyta</taxon>
        <taxon>Embryophyta</taxon>
        <taxon>Tracheophyta</taxon>
        <taxon>Spermatophyta</taxon>
        <taxon>Magnoliopsida</taxon>
        <taxon>eudicotyledons</taxon>
        <taxon>Gunneridae</taxon>
        <taxon>Pentapetalae</taxon>
        <taxon>asterids</taxon>
        <taxon>lamiids</taxon>
        <taxon>Solanales</taxon>
        <taxon>Solanaceae</taxon>
        <taxon>Solanoideae</taxon>
        <taxon>Solaneae</taxon>
        <taxon>Solanum</taxon>
        <taxon>Solanum subgen. Lycopersicon</taxon>
    </lineage>
</organism>
<dbReference type="AlphaFoldDB" id="A0A3Q7HLU0"/>
<sequence length="131" mass="15007">VIEADVQPGDLCTRREYARWLVSASTILSRTNASKVYSAMYIENVTELAFDDITLDDPDFPSIQGLAEAGLISSKLSRHDKKSSSYPDQSPFFFTPERFNTAQNNFSLFYPLFINSASHLMSYEYCYFYYS</sequence>